<keyword evidence="1" id="KW-0732">Signal</keyword>
<feature type="chain" id="PRO_5045422021" evidence="1">
    <location>
        <begin position="21"/>
        <end position="188"/>
    </location>
</feature>
<dbReference type="RefSeq" id="WP_173120360.1">
    <property type="nucleotide sequence ID" value="NZ_JABRWJ010000001.1"/>
</dbReference>
<evidence type="ECO:0000313" key="3">
    <source>
        <dbReference type="Proteomes" id="UP000737171"/>
    </source>
</evidence>
<keyword evidence="3" id="KW-1185">Reference proteome</keyword>
<protein>
    <submittedName>
        <fullName evidence="2">PEP-CTERM sorting domain-containing protein</fullName>
    </submittedName>
</protein>
<comment type="caution">
    <text evidence="2">The sequence shown here is derived from an EMBL/GenBank/DDBJ whole genome shotgun (WGS) entry which is preliminary data.</text>
</comment>
<name>A0ABX2EAY2_9BURK</name>
<feature type="signal peptide" evidence="1">
    <location>
        <begin position="1"/>
        <end position="20"/>
    </location>
</feature>
<dbReference type="EMBL" id="JABRWJ010000001">
    <property type="protein sequence ID" value="NRF65902.1"/>
    <property type="molecule type" value="Genomic_DNA"/>
</dbReference>
<gene>
    <name evidence="2" type="ORF">HLB44_02760</name>
</gene>
<reference evidence="2 3" key="1">
    <citation type="submission" date="2020-05" db="EMBL/GenBank/DDBJ databases">
        <title>Aquincola sp. isolate from soil.</title>
        <authorList>
            <person name="Han J."/>
            <person name="Kim D.-U."/>
        </authorList>
    </citation>
    <scope>NUCLEOTIDE SEQUENCE [LARGE SCALE GENOMIC DNA]</scope>
    <source>
        <strain evidence="2 3">S2</strain>
    </source>
</reference>
<dbReference type="Proteomes" id="UP000737171">
    <property type="component" value="Unassembled WGS sequence"/>
</dbReference>
<evidence type="ECO:0000256" key="1">
    <source>
        <dbReference type="SAM" id="SignalP"/>
    </source>
</evidence>
<accession>A0ABX2EAY2</accession>
<organism evidence="2 3">
    <name type="scientific">Pseudaquabacterium terrae</name>
    <dbReference type="NCBI Taxonomy" id="2732868"/>
    <lineage>
        <taxon>Bacteria</taxon>
        <taxon>Pseudomonadati</taxon>
        <taxon>Pseudomonadota</taxon>
        <taxon>Betaproteobacteria</taxon>
        <taxon>Burkholderiales</taxon>
        <taxon>Sphaerotilaceae</taxon>
        <taxon>Pseudaquabacterium</taxon>
    </lineage>
</organism>
<evidence type="ECO:0000313" key="2">
    <source>
        <dbReference type="EMBL" id="NRF65902.1"/>
    </source>
</evidence>
<proteinExistence type="predicted"/>
<sequence>MKQLLATAALVLAAHLPASAAVLVGATPGPNTVTDYSADGLVSFDLDLANGGPVRLDFALSAADVGATIDFDAIVRNFIGSGLSRLFISLGIADFDAIGTVTRTFGGSTLVELNGSTAYLQFDSPEFLDVFIGDPLGSAGATDWRIDTGALNAGDVLSITIGIPEPDSRALLLAALLALGWTARRRHR</sequence>